<keyword evidence="3 7" id="KW-0805">Transcription regulation</keyword>
<dbReference type="GO" id="GO:0003712">
    <property type="term" value="F:transcription coregulator activity"/>
    <property type="evidence" value="ECO:0007669"/>
    <property type="project" value="InterPro"/>
</dbReference>
<keyword evidence="6 7" id="KW-0539">Nucleus</keyword>
<keyword evidence="9" id="KW-1185">Reference proteome</keyword>
<reference evidence="8" key="1">
    <citation type="submission" date="2019-12" db="EMBL/GenBank/DDBJ databases">
        <title>Genome sequence of Babesia ovis.</title>
        <authorList>
            <person name="Yamagishi J."/>
            <person name="Sevinc F."/>
            <person name="Xuan X."/>
        </authorList>
    </citation>
    <scope>NUCLEOTIDE SEQUENCE</scope>
    <source>
        <strain evidence="8">Selcuk</strain>
    </source>
</reference>
<organism evidence="8 9">
    <name type="scientific">Babesia ovis</name>
    <dbReference type="NCBI Taxonomy" id="5869"/>
    <lineage>
        <taxon>Eukaryota</taxon>
        <taxon>Sar</taxon>
        <taxon>Alveolata</taxon>
        <taxon>Apicomplexa</taxon>
        <taxon>Aconoidasida</taxon>
        <taxon>Piroplasmida</taxon>
        <taxon>Babesiidae</taxon>
        <taxon>Babesia</taxon>
    </lineage>
</organism>
<dbReference type="Gene3D" id="1.10.10.1340">
    <property type="entry name" value="Mediator of RNA polymerase II, submodule Med31 (Soh1)"/>
    <property type="match status" value="1"/>
</dbReference>
<evidence type="ECO:0000256" key="2">
    <source>
        <dbReference type="ARBA" id="ARBA00006378"/>
    </source>
</evidence>
<proteinExistence type="inferred from homology"/>
<gene>
    <name evidence="8" type="ORF">BaOVIS_002950</name>
</gene>
<accession>A0A9W5T8F8</accession>
<name>A0A9W5T8F8_BABOV</name>
<dbReference type="InterPro" id="IPR038089">
    <property type="entry name" value="Med31_sf"/>
</dbReference>
<evidence type="ECO:0000256" key="4">
    <source>
        <dbReference type="ARBA" id="ARBA00023159"/>
    </source>
</evidence>
<evidence type="ECO:0000256" key="3">
    <source>
        <dbReference type="ARBA" id="ARBA00023015"/>
    </source>
</evidence>
<dbReference type="AlphaFoldDB" id="A0A9W5T8F8"/>
<dbReference type="GO" id="GO:0016592">
    <property type="term" value="C:mediator complex"/>
    <property type="evidence" value="ECO:0007669"/>
    <property type="project" value="InterPro"/>
</dbReference>
<evidence type="ECO:0000256" key="7">
    <source>
        <dbReference type="RuleBase" id="RU364129"/>
    </source>
</evidence>
<comment type="subunit">
    <text evidence="7">Component of the Mediator complex.</text>
</comment>
<dbReference type="PANTHER" id="PTHR13186">
    <property type="entry name" value="MEDIATOR OF RNA POLYMERASE II TRANSCRIPTION SUBUNIT 31"/>
    <property type="match status" value="1"/>
</dbReference>
<comment type="subcellular location">
    <subcellularLocation>
        <location evidence="1 7">Nucleus</location>
    </subcellularLocation>
</comment>
<protein>
    <recommendedName>
        <fullName evidence="7">Mediator of RNA polymerase II transcription subunit 31</fullName>
    </recommendedName>
</protein>
<dbReference type="OrthoDB" id="10257739at2759"/>
<dbReference type="InterPro" id="IPR008831">
    <property type="entry name" value="Mediator_Med31"/>
</dbReference>
<dbReference type="Proteomes" id="UP001057455">
    <property type="component" value="Unassembled WGS sequence"/>
</dbReference>
<dbReference type="EMBL" id="BLIY01000003">
    <property type="protein sequence ID" value="GFE52891.1"/>
    <property type="molecule type" value="Genomic_DNA"/>
</dbReference>
<evidence type="ECO:0000256" key="5">
    <source>
        <dbReference type="ARBA" id="ARBA00023163"/>
    </source>
</evidence>
<comment type="caution">
    <text evidence="8">The sequence shown here is derived from an EMBL/GenBank/DDBJ whole genome shotgun (WGS) entry which is preliminary data.</text>
</comment>
<evidence type="ECO:0000256" key="6">
    <source>
        <dbReference type="ARBA" id="ARBA00023242"/>
    </source>
</evidence>
<keyword evidence="4 7" id="KW-0010">Activator</keyword>
<comment type="similarity">
    <text evidence="2 7">Belongs to the Mediator complex subunit 31 family.</text>
</comment>
<evidence type="ECO:0000313" key="9">
    <source>
        <dbReference type="Proteomes" id="UP001057455"/>
    </source>
</evidence>
<keyword evidence="5 7" id="KW-0804">Transcription</keyword>
<sequence>MDQSTAVSAATENAKTSAMIDAENNDQIRFEAELEFVQCLANPHYLHFLSKAGYFEDQRFRAYIVYLQYFRQPEYIKYVKYPYCIRVLELLLDDSFVHSLSNPMAIQAIEQQLMAHWICFKYERH</sequence>
<evidence type="ECO:0000256" key="1">
    <source>
        <dbReference type="ARBA" id="ARBA00004123"/>
    </source>
</evidence>
<comment type="function">
    <text evidence="7">Component of the Mediator complex, a coactivator involved in the regulated transcription of nearly all RNA polymerase II-dependent genes. Mediator functions as a bridge to convey information from gene-specific regulatory proteins to the basal RNA polymerase II transcription machinery. Mediator is recruited to promoters by direct interactions with regulatory proteins and serves as a scaffold for the assembly of a functional preinitiation complex with RNA polymerase II and the general transcription factors.</text>
</comment>
<dbReference type="Pfam" id="PF05669">
    <property type="entry name" value="Med31"/>
    <property type="match status" value="1"/>
</dbReference>
<dbReference type="GO" id="GO:0006355">
    <property type="term" value="P:regulation of DNA-templated transcription"/>
    <property type="evidence" value="ECO:0007669"/>
    <property type="project" value="InterPro"/>
</dbReference>
<evidence type="ECO:0000313" key="8">
    <source>
        <dbReference type="EMBL" id="GFE52891.1"/>
    </source>
</evidence>